<evidence type="ECO:0000313" key="3">
    <source>
        <dbReference type="Proteomes" id="UP000187485"/>
    </source>
</evidence>
<dbReference type="EMBL" id="BDJK01000095">
    <property type="protein sequence ID" value="GAV24050.1"/>
    <property type="molecule type" value="Genomic_DNA"/>
</dbReference>
<evidence type="ECO:0000313" key="2">
    <source>
        <dbReference type="EMBL" id="GAV24050.1"/>
    </source>
</evidence>
<comment type="caution">
    <text evidence="2">The sequence shown here is derived from an EMBL/GenBank/DDBJ whole genome shotgun (WGS) entry which is preliminary data.</text>
</comment>
<keyword evidence="1" id="KW-1133">Transmembrane helix</keyword>
<protein>
    <submittedName>
        <fullName evidence="2">Uncharacterized protein</fullName>
    </submittedName>
</protein>
<organism evidence="2 3">
    <name type="scientific">Carboxydothermus pertinax</name>
    <dbReference type="NCBI Taxonomy" id="870242"/>
    <lineage>
        <taxon>Bacteria</taxon>
        <taxon>Bacillati</taxon>
        <taxon>Bacillota</taxon>
        <taxon>Clostridia</taxon>
        <taxon>Thermoanaerobacterales</taxon>
        <taxon>Thermoanaerobacteraceae</taxon>
        <taxon>Carboxydothermus</taxon>
    </lineage>
</organism>
<accession>A0A1L8CYR1</accession>
<keyword evidence="1" id="KW-0812">Transmembrane</keyword>
<dbReference type="Proteomes" id="UP000187485">
    <property type="component" value="Unassembled WGS sequence"/>
</dbReference>
<gene>
    <name evidence="2" type="ORF">cpu_25600</name>
</gene>
<keyword evidence="3" id="KW-1185">Reference proteome</keyword>
<feature type="transmembrane region" description="Helical" evidence="1">
    <location>
        <begin position="12"/>
        <end position="30"/>
    </location>
</feature>
<evidence type="ECO:0000256" key="1">
    <source>
        <dbReference type="SAM" id="Phobius"/>
    </source>
</evidence>
<keyword evidence="1" id="KW-0472">Membrane</keyword>
<name>A0A1L8CYR1_9THEO</name>
<proteinExistence type="predicted"/>
<dbReference type="AlphaFoldDB" id="A0A1L8CYR1"/>
<sequence length="86" mass="10164">MKVMFSNIKKLIYVLICNSLEKVFWLYLGYQLYLGSPDGKLINENLLIFIQREVFPFYSYSYIIGGSLLSTLIFYFSLRKIESKDL</sequence>
<reference evidence="3" key="1">
    <citation type="submission" date="2016-12" db="EMBL/GenBank/DDBJ databases">
        <title>Draft Genome Sequences od Carboxydothermus pertinax and islandicus, Hydrogenogenic Carboxydotrophic Bacteria.</title>
        <authorList>
            <person name="Fukuyama Y."/>
            <person name="Ohmae K."/>
            <person name="Yoneda Y."/>
            <person name="Yoshida T."/>
            <person name="Sako Y."/>
        </authorList>
    </citation>
    <scope>NUCLEOTIDE SEQUENCE [LARGE SCALE GENOMIC DNA]</scope>
    <source>
        <strain evidence="3">Ug1</strain>
    </source>
</reference>
<feature type="transmembrane region" description="Helical" evidence="1">
    <location>
        <begin position="57"/>
        <end position="78"/>
    </location>
</feature>